<dbReference type="FunFam" id="1.10.287.950:FF:000001">
    <property type="entry name" value="Methyl-accepting chemotaxis sensory transducer"/>
    <property type="match status" value="1"/>
</dbReference>
<evidence type="ECO:0000256" key="4">
    <source>
        <dbReference type="ARBA" id="ARBA00023136"/>
    </source>
</evidence>
<comment type="similarity">
    <text evidence="6">Belongs to the methyl-accepting chemotaxis (MCP) protein family.</text>
</comment>
<dbReference type="SUPFAM" id="SSF58104">
    <property type="entry name" value="Methyl-accepting chemotaxis protein (MCP) signaling domain"/>
    <property type="match status" value="1"/>
</dbReference>
<reference evidence="11 12" key="1">
    <citation type="submission" date="2018-02" db="EMBL/GenBank/DDBJ databases">
        <title>A novel lanthanide dependent methylotroph, Methylotenera sp. La3113.</title>
        <authorList>
            <person name="Lv H."/>
            <person name="Tani A."/>
        </authorList>
    </citation>
    <scope>NUCLEOTIDE SEQUENCE [LARGE SCALE GENOMIC DNA]</scope>
    <source>
        <strain evidence="11 12">La3113</strain>
    </source>
</reference>
<dbReference type="InterPro" id="IPR004090">
    <property type="entry name" value="Chemotax_Me-accpt_rcpt"/>
</dbReference>
<comment type="caution">
    <text evidence="11">The sequence shown here is derived from an EMBL/GenBank/DDBJ whole genome shotgun (WGS) entry which is preliminary data.</text>
</comment>
<keyword evidence="4 8" id="KW-0472">Membrane</keyword>
<keyword evidence="12" id="KW-1185">Reference proteome</keyword>
<dbReference type="CDD" id="cd11386">
    <property type="entry name" value="MCP_signal"/>
    <property type="match status" value="1"/>
</dbReference>
<dbReference type="AlphaFoldDB" id="A0A4Y9VV03"/>
<dbReference type="Pfam" id="PF00015">
    <property type="entry name" value="MCPsignal"/>
    <property type="match status" value="1"/>
</dbReference>
<evidence type="ECO:0000256" key="5">
    <source>
        <dbReference type="ARBA" id="ARBA00023224"/>
    </source>
</evidence>
<dbReference type="PANTHER" id="PTHR32089">
    <property type="entry name" value="METHYL-ACCEPTING CHEMOTAXIS PROTEIN MCPB"/>
    <property type="match status" value="1"/>
</dbReference>
<dbReference type="OrthoDB" id="9177152at2"/>
<gene>
    <name evidence="11" type="ORF">C3Y98_02120</name>
</gene>
<dbReference type="GO" id="GO:0007165">
    <property type="term" value="P:signal transduction"/>
    <property type="evidence" value="ECO:0007669"/>
    <property type="project" value="UniProtKB-KW"/>
</dbReference>
<dbReference type="GO" id="GO:0016020">
    <property type="term" value="C:membrane"/>
    <property type="evidence" value="ECO:0007669"/>
    <property type="project" value="UniProtKB-SubCell"/>
</dbReference>
<organism evidence="11 12">
    <name type="scientific">Methylotenera oryzisoli</name>
    <dbReference type="NCBI Taxonomy" id="2080758"/>
    <lineage>
        <taxon>Bacteria</taxon>
        <taxon>Pseudomonadati</taxon>
        <taxon>Pseudomonadota</taxon>
        <taxon>Betaproteobacteria</taxon>
        <taxon>Nitrosomonadales</taxon>
        <taxon>Methylophilaceae</taxon>
        <taxon>Methylotenera</taxon>
    </lineage>
</organism>
<evidence type="ECO:0000259" key="9">
    <source>
        <dbReference type="PROSITE" id="PS50111"/>
    </source>
</evidence>
<dbReference type="InterPro" id="IPR004089">
    <property type="entry name" value="MCPsignal_dom"/>
</dbReference>
<evidence type="ECO:0000256" key="3">
    <source>
        <dbReference type="ARBA" id="ARBA00022989"/>
    </source>
</evidence>
<feature type="transmembrane region" description="Helical" evidence="8">
    <location>
        <begin position="53"/>
        <end position="71"/>
    </location>
</feature>
<dbReference type="PANTHER" id="PTHR32089:SF119">
    <property type="entry name" value="METHYL-ACCEPTING CHEMOTAXIS PROTEIN CTPL"/>
    <property type="match status" value="1"/>
</dbReference>
<dbReference type="PRINTS" id="PR00260">
    <property type="entry name" value="CHEMTRNSDUCR"/>
</dbReference>
<evidence type="ECO:0000313" key="11">
    <source>
        <dbReference type="EMBL" id="TFW73164.1"/>
    </source>
</evidence>
<dbReference type="InterPro" id="IPR003660">
    <property type="entry name" value="HAMP_dom"/>
</dbReference>
<dbReference type="PROSITE" id="PS50885">
    <property type="entry name" value="HAMP"/>
    <property type="match status" value="1"/>
</dbReference>
<feature type="domain" description="Methyl-accepting transducer" evidence="9">
    <location>
        <begin position="323"/>
        <end position="559"/>
    </location>
</feature>
<protein>
    <submittedName>
        <fullName evidence="11">Methyl-accepting chemotaxis protein</fullName>
    </submittedName>
</protein>
<dbReference type="SMART" id="SM00283">
    <property type="entry name" value="MA"/>
    <property type="match status" value="1"/>
</dbReference>
<evidence type="ECO:0000313" key="12">
    <source>
        <dbReference type="Proteomes" id="UP000297706"/>
    </source>
</evidence>
<accession>A0A4Y9VV03</accession>
<name>A0A4Y9VV03_9PROT</name>
<proteinExistence type="inferred from homology"/>
<dbReference type="GO" id="GO:0004888">
    <property type="term" value="F:transmembrane signaling receptor activity"/>
    <property type="evidence" value="ECO:0007669"/>
    <property type="project" value="InterPro"/>
</dbReference>
<evidence type="ECO:0000256" key="6">
    <source>
        <dbReference type="ARBA" id="ARBA00029447"/>
    </source>
</evidence>
<keyword evidence="2 8" id="KW-0812">Transmembrane</keyword>
<evidence type="ECO:0000259" key="10">
    <source>
        <dbReference type="PROSITE" id="PS50885"/>
    </source>
</evidence>
<evidence type="ECO:0000256" key="8">
    <source>
        <dbReference type="SAM" id="Phobius"/>
    </source>
</evidence>
<keyword evidence="5 7" id="KW-0807">Transducer</keyword>
<comment type="subcellular location">
    <subcellularLocation>
        <location evidence="1">Membrane</location>
        <topology evidence="1">Multi-pass membrane protein</topology>
    </subcellularLocation>
</comment>
<feature type="domain" description="HAMP" evidence="10">
    <location>
        <begin position="272"/>
        <end position="318"/>
    </location>
</feature>
<sequence>MALNLAAIKGLPPQIGSLMGGFLTNVKEKISNSTIAKKTSSDSGSMSAGYRQLFLQIVAFILFALLSFWVINQVRVNGPIYNILDTYDRLTADTNPPPMFPLDAFASYNEAYVASTSFNNQKRDNALANAAKSEAMFKERSEYWRKNLSNKKLAAPLEEVISAGANFFEVANKRYVPALPLGTVAASAPLLELTAAFEASKQAGNTFTQMIAKENKSLIESQTSFIRFVLVGLLLLGLVLLGLMYFYGKKQAVQSVTLTSQLAKEGQENQEAVLQLLDEMGDLADGDLTVKAEVRDNIAGAIADSINYTIDSLRDLVVEINRATEQVTSATSVAQGTSEQLLTAAETQAAQITQTTQAVNDMTRSILQVSSNAEQASQVAQRSLEAAIQGSQAVQNTISGMNEIRTQIQETSKRIKRLGESSQEISEIVELISDITEQTNILALNAAIQAASAGEAGRGFTVVAEEVQRLAERSSEATKQISAIVKTIQTDTHGAVAAMEKSTEGVVEGARVADAAGQALNEIESVTTNLARLIQSISTATNAQTESATTVANNMQMIQEITTQTTEGTKLTAESVGQLTSLAEELRDSVAGFKL</sequence>
<dbReference type="Proteomes" id="UP000297706">
    <property type="component" value="Unassembled WGS sequence"/>
</dbReference>
<evidence type="ECO:0000256" key="7">
    <source>
        <dbReference type="PROSITE-ProRule" id="PRU00284"/>
    </source>
</evidence>
<dbReference type="RefSeq" id="WP_135276473.1">
    <property type="nucleotide sequence ID" value="NZ_PQVH01000002.1"/>
</dbReference>
<evidence type="ECO:0000256" key="1">
    <source>
        <dbReference type="ARBA" id="ARBA00004141"/>
    </source>
</evidence>
<feature type="transmembrane region" description="Helical" evidence="8">
    <location>
        <begin position="225"/>
        <end position="247"/>
    </location>
</feature>
<dbReference type="Gene3D" id="1.10.287.950">
    <property type="entry name" value="Methyl-accepting chemotaxis protein"/>
    <property type="match status" value="1"/>
</dbReference>
<dbReference type="EMBL" id="PQVH01000002">
    <property type="protein sequence ID" value="TFW73164.1"/>
    <property type="molecule type" value="Genomic_DNA"/>
</dbReference>
<evidence type="ECO:0000256" key="2">
    <source>
        <dbReference type="ARBA" id="ARBA00022692"/>
    </source>
</evidence>
<dbReference type="PROSITE" id="PS50111">
    <property type="entry name" value="CHEMOTAXIS_TRANSDUC_2"/>
    <property type="match status" value="1"/>
</dbReference>
<dbReference type="GO" id="GO:0006935">
    <property type="term" value="P:chemotaxis"/>
    <property type="evidence" value="ECO:0007669"/>
    <property type="project" value="InterPro"/>
</dbReference>
<keyword evidence="3 8" id="KW-1133">Transmembrane helix</keyword>